<feature type="non-terminal residue" evidence="5">
    <location>
        <position position="266"/>
    </location>
</feature>
<organism evidence="5">
    <name type="scientific">marine sediment metagenome</name>
    <dbReference type="NCBI Taxonomy" id="412755"/>
    <lineage>
        <taxon>unclassified sequences</taxon>
        <taxon>metagenomes</taxon>
        <taxon>ecological metagenomes</taxon>
    </lineage>
</organism>
<reference evidence="5" key="1">
    <citation type="journal article" date="2014" name="Front. Microbiol.">
        <title>High frequency of phylogenetically diverse reductive dehalogenase-homologous genes in deep subseafloor sedimentary metagenomes.</title>
        <authorList>
            <person name="Kawai M."/>
            <person name="Futagami T."/>
            <person name="Toyoda A."/>
            <person name="Takaki Y."/>
            <person name="Nishi S."/>
            <person name="Hori S."/>
            <person name="Arai W."/>
            <person name="Tsubouchi T."/>
            <person name="Morono Y."/>
            <person name="Uchiyama I."/>
            <person name="Ito T."/>
            <person name="Fujiyama A."/>
            <person name="Inagaki F."/>
            <person name="Takami H."/>
        </authorList>
    </citation>
    <scope>NUCLEOTIDE SEQUENCE</scope>
    <source>
        <strain evidence="5">Expedition CK06-06</strain>
    </source>
</reference>
<dbReference type="Pfam" id="PF25516">
    <property type="entry name" value="PTPase"/>
    <property type="match status" value="1"/>
</dbReference>
<evidence type="ECO:0000259" key="4">
    <source>
        <dbReference type="Pfam" id="PF25516"/>
    </source>
</evidence>
<dbReference type="GO" id="GO:0005524">
    <property type="term" value="F:ATP binding"/>
    <property type="evidence" value="ECO:0007669"/>
    <property type="project" value="UniProtKB-KW"/>
</dbReference>
<evidence type="ECO:0008006" key="6">
    <source>
        <dbReference type="Google" id="ProtNLM"/>
    </source>
</evidence>
<feature type="domain" description="Stage III sporulation protein AA AAA+ ATPase" evidence="3">
    <location>
        <begin position="20"/>
        <end position="102"/>
    </location>
</feature>
<dbReference type="EMBL" id="BARV01025087">
    <property type="protein sequence ID" value="GAI40512.1"/>
    <property type="molecule type" value="Genomic_DNA"/>
</dbReference>
<dbReference type="PANTHER" id="PTHR20953">
    <property type="entry name" value="KINASE-RELATED"/>
    <property type="match status" value="1"/>
</dbReference>
<feature type="domain" description="Phosphotyrosine protein phosphatase" evidence="4">
    <location>
        <begin position="223"/>
        <end position="266"/>
    </location>
</feature>
<proteinExistence type="predicted"/>
<dbReference type="Pfam" id="PF19568">
    <property type="entry name" value="Spore_III_AA"/>
    <property type="match status" value="1"/>
</dbReference>
<dbReference type="SUPFAM" id="SSF52540">
    <property type="entry name" value="P-loop containing nucleoside triphosphate hydrolases"/>
    <property type="match status" value="1"/>
</dbReference>
<evidence type="ECO:0000313" key="5">
    <source>
        <dbReference type="EMBL" id="GAI40512.1"/>
    </source>
</evidence>
<feature type="non-terminal residue" evidence="5">
    <location>
        <position position="1"/>
    </location>
</feature>
<sequence length="266" mass="29857">LKKRVVVIDTSNEIAGDGDIPHPAIGHARRMQVATPAMQHAVMIEAVENHMPEVIIIDEIGTELEAQAARTIAERGVQLIGTAHGNTLENLILNPTLSDLIGGIQTVTLGDEEARRRHTQKSILERKAPPTFDVVVEIMDYYKVTVHANVIDAVDATLHQQPVQAELRWMDENGNVEREKITSPSMLESNQRLVLNRSSEPKLRAKGVAISEEAVKELEKQPLRFYLFGINRSRLEQVAGEKRENLKFVADLKQADLFLTTRSYYR</sequence>
<dbReference type="AlphaFoldDB" id="X1N940"/>
<name>X1N940_9ZZZZ</name>
<accession>X1N940</accession>
<keyword evidence="2" id="KW-0067">ATP-binding</keyword>
<evidence type="ECO:0000256" key="1">
    <source>
        <dbReference type="ARBA" id="ARBA00022741"/>
    </source>
</evidence>
<dbReference type="Gene3D" id="3.40.50.300">
    <property type="entry name" value="P-loop containing nucleotide triphosphate hydrolases"/>
    <property type="match status" value="1"/>
</dbReference>
<evidence type="ECO:0000259" key="3">
    <source>
        <dbReference type="Pfam" id="PF19568"/>
    </source>
</evidence>
<dbReference type="InterPro" id="IPR027417">
    <property type="entry name" value="P-loop_NTPase"/>
</dbReference>
<dbReference type="PANTHER" id="PTHR20953:SF3">
    <property type="entry name" value="P-LOOP CONTAINING NUCLEOSIDE TRIPHOSPHATE HYDROLASES SUPERFAMILY PROTEIN"/>
    <property type="match status" value="1"/>
</dbReference>
<dbReference type="InterPro" id="IPR058670">
    <property type="entry name" value="PTPase_dom"/>
</dbReference>
<evidence type="ECO:0000256" key="2">
    <source>
        <dbReference type="ARBA" id="ARBA00022840"/>
    </source>
</evidence>
<dbReference type="InterPro" id="IPR045735">
    <property type="entry name" value="Spore_III_AA_AAA+_ATPase"/>
</dbReference>
<comment type="caution">
    <text evidence="5">The sequence shown here is derived from an EMBL/GenBank/DDBJ whole genome shotgun (WGS) entry which is preliminary data.</text>
</comment>
<protein>
    <recommendedName>
        <fullName evidence="6">AAA+ ATPase domain-containing protein</fullName>
    </recommendedName>
</protein>
<gene>
    <name evidence="5" type="ORF">S06H3_40817</name>
</gene>
<keyword evidence="1" id="KW-0547">Nucleotide-binding</keyword>